<evidence type="ECO:0000256" key="7">
    <source>
        <dbReference type="ARBA" id="ARBA00049158"/>
    </source>
</evidence>
<proteinExistence type="inferred from homology"/>
<dbReference type="InterPro" id="IPR010140">
    <property type="entry name" value="Histidinol_P_phosphatase_HisJ"/>
</dbReference>
<dbReference type="Pfam" id="PF02811">
    <property type="entry name" value="PHP"/>
    <property type="match status" value="1"/>
</dbReference>
<dbReference type="InterPro" id="IPR004013">
    <property type="entry name" value="PHP_dom"/>
</dbReference>
<evidence type="ECO:0000313" key="10">
    <source>
        <dbReference type="EMBL" id="GAA1770151.1"/>
    </source>
</evidence>
<sequence>MERTCARAMELGLPAVAFTEHADYTPWVLDPSLLDGDHQHLLANVGADNLLRPPPIDLDGYLECLRRCRERFPDLRILSGVELGEPHWHRDEAARLLSAGGFDRVLGSLHCLPAGDRFFESADLYLRQPAGEVLRQYLAEVCRMVAGWEAFEVLAHLDYAIRSWPAQAGPFDPYAFEDELRETLRVLAGAGRVLEVNTRGPMHPEIVRWWREEGGDAVSFGSDGHSPNALAFRFAEAAAMVEAQGFRPGRHPYDFWIR</sequence>
<comment type="catalytic activity">
    <reaction evidence="7 8">
        <text>L-histidinol phosphate + H2O = L-histidinol + phosphate</text>
        <dbReference type="Rhea" id="RHEA:14465"/>
        <dbReference type="ChEBI" id="CHEBI:15377"/>
        <dbReference type="ChEBI" id="CHEBI:43474"/>
        <dbReference type="ChEBI" id="CHEBI:57699"/>
        <dbReference type="ChEBI" id="CHEBI:57980"/>
        <dbReference type="EC" id="3.1.3.15"/>
    </reaction>
</comment>
<evidence type="ECO:0000256" key="4">
    <source>
        <dbReference type="ARBA" id="ARBA00022605"/>
    </source>
</evidence>
<dbReference type="Proteomes" id="UP001500655">
    <property type="component" value="Unassembled WGS sequence"/>
</dbReference>
<evidence type="ECO:0000256" key="3">
    <source>
        <dbReference type="ARBA" id="ARBA00013085"/>
    </source>
</evidence>
<comment type="similarity">
    <text evidence="2 8">Belongs to the PHP hydrolase family. HisK subfamily.</text>
</comment>
<comment type="pathway">
    <text evidence="1 8">Amino-acid biosynthesis; L-histidine biosynthesis; L-histidine from 5-phospho-alpha-D-ribose 1-diphosphate: step 8/9.</text>
</comment>
<dbReference type="InterPro" id="IPR016195">
    <property type="entry name" value="Pol/histidinol_Pase-like"/>
</dbReference>
<dbReference type="SUPFAM" id="SSF89550">
    <property type="entry name" value="PHP domain-like"/>
    <property type="match status" value="1"/>
</dbReference>
<evidence type="ECO:0000256" key="1">
    <source>
        <dbReference type="ARBA" id="ARBA00004970"/>
    </source>
</evidence>
<evidence type="ECO:0000256" key="8">
    <source>
        <dbReference type="RuleBase" id="RU366003"/>
    </source>
</evidence>
<dbReference type="PANTHER" id="PTHR21039:SF0">
    <property type="entry name" value="HISTIDINOL-PHOSPHATASE"/>
    <property type="match status" value="1"/>
</dbReference>
<dbReference type="PANTHER" id="PTHR21039">
    <property type="entry name" value="HISTIDINOL PHOSPHATASE-RELATED"/>
    <property type="match status" value="1"/>
</dbReference>
<evidence type="ECO:0000259" key="9">
    <source>
        <dbReference type="Pfam" id="PF02811"/>
    </source>
</evidence>
<dbReference type="EC" id="3.1.3.15" evidence="3 8"/>
<keyword evidence="4 8" id="KW-0028">Amino-acid biosynthesis</keyword>
<evidence type="ECO:0000313" key="11">
    <source>
        <dbReference type="Proteomes" id="UP001500655"/>
    </source>
</evidence>
<feature type="domain" description="PHP" evidence="9">
    <location>
        <begin position="1"/>
        <end position="198"/>
    </location>
</feature>
<protein>
    <recommendedName>
        <fullName evidence="3 8">Histidinol-phosphatase</fullName>
        <shortName evidence="8">HolPase</shortName>
        <ecNumber evidence="3 8">3.1.3.15</ecNumber>
    </recommendedName>
</protein>
<organism evidence="10 11">
    <name type="scientific">Luedemannella helvata</name>
    <dbReference type="NCBI Taxonomy" id="349315"/>
    <lineage>
        <taxon>Bacteria</taxon>
        <taxon>Bacillati</taxon>
        <taxon>Actinomycetota</taxon>
        <taxon>Actinomycetes</taxon>
        <taxon>Micromonosporales</taxon>
        <taxon>Micromonosporaceae</taxon>
        <taxon>Luedemannella</taxon>
    </lineage>
</organism>
<dbReference type="EMBL" id="BAAALS010000028">
    <property type="protein sequence ID" value="GAA1770151.1"/>
    <property type="molecule type" value="Genomic_DNA"/>
</dbReference>
<keyword evidence="11" id="KW-1185">Reference proteome</keyword>
<reference evidence="11" key="1">
    <citation type="journal article" date="2019" name="Int. J. Syst. Evol. Microbiol.">
        <title>The Global Catalogue of Microorganisms (GCM) 10K type strain sequencing project: providing services to taxonomists for standard genome sequencing and annotation.</title>
        <authorList>
            <consortium name="The Broad Institute Genomics Platform"/>
            <consortium name="The Broad Institute Genome Sequencing Center for Infectious Disease"/>
            <person name="Wu L."/>
            <person name="Ma J."/>
        </authorList>
    </citation>
    <scope>NUCLEOTIDE SEQUENCE [LARGE SCALE GENOMIC DNA]</scope>
    <source>
        <strain evidence="11">JCM 13249</strain>
    </source>
</reference>
<gene>
    <name evidence="10" type="ORF">GCM10009681_46910</name>
</gene>
<evidence type="ECO:0000256" key="2">
    <source>
        <dbReference type="ARBA" id="ARBA00009152"/>
    </source>
</evidence>
<keyword evidence="6 8" id="KW-0368">Histidine biosynthesis</keyword>
<name>A0ABP4X8H1_9ACTN</name>
<comment type="caution">
    <text evidence="10">The sequence shown here is derived from an EMBL/GenBank/DDBJ whole genome shotgun (WGS) entry which is preliminary data.</text>
</comment>
<dbReference type="Gene3D" id="3.20.20.140">
    <property type="entry name" value="Metal-dependent hydrolases"/>
    <property type="match status" value="1"/>
</dbReference>
<keyword evidence="5 8" id="KW-0378">Hydrolase</keyword>
<evidence type="ECO:0000256" key="5">
    <source>
        <dbReference type="ARBA" id="ARBA00022801"/>
    </source>
</evidence>
<evidence type="ECO:0000256" key="6">
    <source>
        <dbReference type="ARBA" id="ARBA00023102"/>
    </source>
</evidence>
<accession>A0ABP4X8H1</accession>